<dbReference type="PROSITE" id="PS51462">
    <property type="entry name" value="NUDIX"/>
    <property type="match status" value="1"/>
</dbReference>
<dbReference type="SUPFAM" id="SSF55811">
    <property type="entry name" value="Nudix"/>
    <property type="match status" value="1"/>
</dbReference>
<dbReference type="InterPro" id="IPR020476">
    <property type="entry name" value="Nudix_hydrolase"/>
</dbReference>
<evidence type="ECO:0000256" key="6">
    <source>
        <dbReference type="ARBA" id="ARBA00022801"/>
    </source>
</evidence>
<dbReference type="PROSITE" id="PS00893">
    <property type="entry name" value="NUDIX_BOX"/>
    <property type="match status" value="1"/>
</dbReference>
<dbReference type="Pfam" id="PF00293">
    <property type="entry name" value="NUDIX"/>
    <property type="match status" value="1"/>
</dbReference>
<dbReference type="Gene3D" id="3.90.79.10">
    <property type="entry name" value="Nucleoside Triphosphate Pyrophosphohydrolase"/>
    <property type="match status" value="1"/>
</dbReference>
<evidence type="ECO:0000256" key="2">
    <source>
        <dbReference type="ARBA" id="ARBA00007482"/>
    </source>
</evidence>
<dbReference type="Proteomes" id="UP001138751">
    <property type="component" value="Unassembled WGS sequence"/>
</dbReference>
<keyword evidence="5 13" id="KW-0479">Metal-binding</keyword>
<feature type="binding site" evidence="13">
    <location>
        <position position="117"/>
    </location>
    <ligand>
        <name>Mg(2+)</name>
        <dbReference type="ChEBI" id="CHEBI:18420"/>
        <label>1</label>
    </ligand>
</feature>
<reference evidence="17" key="2">
    <citation type="journal article" date="2021" name="Syst. Appl. Microbiol.">
        <title>Roseomonas hellenica sp. nov., isolated from roots of wild-growing Alkanna tinctoria.</title>
        <authorList>
            <person name="Rat A."/>
            <person name="Naranjo H.D."/>
            <person name="Lebbe L."/>
            <person name="Cnockaert M."/>
            <person name="Krigas N."/>
            <person name="Grigoriadou K."/>
            <person name="Maloupa E."/>
            <person name="Willems A."/>
        </authorList>
    </citation>
    <scope>NUCLEOTIDE SEQUENCE</scope>
    <source>
        <strain evidence="17">LMG 31231</strain>
    </source>
</reference>
<accession>A0A9X9WUX0</accession>
<evidence type="ECO:0000256" key="1">
    <source>
        <dbReference type="ARBA" id="ARBA00001946"/>
    </source>
</evidence>
<comment type="function">
    <text evidence="8">Acts on ADP-mannose and ADP-glucose as well as ADP-ribose. Prevents glycogen biosynthesis. The reaction catalyzed by this enzyme is a limiting step of the gluconeogenic process.</text>
</comment>
<dbReference type="GO" id="GO:0019144">
    <property type="term" value="F:ADP-sugar diphosphatase activity"/>
    <property type="evidence" value="ECO:0007669"/>
    <property type="project" value="TreeGrafter"/>
</dbReference>
<proteinExistence type="inferred from homology"/>
<keyword evidence="6 15" id="KW-0378">Hydrolase</keyword>
<feature type="binding site" evidence="13">
    <location>
        <position position="97"/>
    </location>
    <ligand>
        <name>Mg(2+)</name>
        <dbReference type="ChEBI" id="CHEBI:18420"/>
        <label>1</label>
    </ligand>
</feature>
<evidence type="ECO:0000256" key="14">
    <source>
        <dbReference type="PIRSR" id="PIRSR604385-3"/>
    </source>
</evidence>
<dbReference type="AlphaFoldDB" id="A0A9X9WUX0"/>
<feature type="binding site" evidence="13">
    <location>
        <position position="113"/>
    </location>
    <ligand>
        <name>Mg(2+)</name>
        <dbReference type="ChEBI" id="CHEBI:18420"/>
        <label>1</label>
    </ligand>
</feature>
<protein>
    <recommendedName>
        <fullName evidence="4">ADP-ribose pyrophosphatase</fullName>
        <ecNumber evidence="3">3.6.1.13</ecNumber>
    </recommendedName>
    <alternativeName>
        <fullName evidence="9">ADP-ribose diphosphatase</fullName>
    </alternativeName>
    <alternativeName>
        <fullName evidence="11">ADP-ribose phosphohydrolase</fullName>
    </alternativeName>
    <alternativeName>
        <fullName evidence="10">Adenosine diphosphoribose pyrophosphatase</fullName>
    </alternativeName>
</protein>
<evidence type="ECO:0000313" key="17">
    <source>
        <dbReference type="EMBL" id="MBR0670949.1"/>
    </source>
</evidence>
<sequence length="213" mass="23661">MNARPPKAKPLPAHPGLTVLSDEVVWDGRFPLQRIRFRRRRFDGTEGGVQTWELWRRGGAVAVLPWDPWTDRVALIEQFRLPALAAGLEPVMAECPAGLLEQGEDPEDAARRELAEETGLAADRFAPMGRYILTQGGCDEVITLFLGRTRLPEPGHGGNHGLDHEHEDIRVTVMDAAEAIAMLDDNRIDNATAAISLGWFARRRASLLPDWTT</sequence>
<evidence type="ECO:0000313" key="18">
    <source>
        <dbReference type="Proteomes" id="UP001138751"/>
    </source>
</evidence>
<evidence type="ECO:0000256" key="5">
    <source>
        <dbReference type="ARBA" id="ARBA00022723"/>
    </source>
</evidence>
<dbReference type="EMBL" id="JAAEDM010000013">
    <property type="protein sequence ID" value="MBR0670949.1"/>
    <property type="molecule type" value="Genomic_DNA"/>
</dbReference>
<feature type="short sequence motif" description="Nudix box" evidence="14">
    <location>
        <begin position="98"/>
        <end position="120"/>
    </location>
</feature>
<dbReference type="GO" id="GO:0006753">
    <property type="term" value="P:nucleoside phosphate metabolic process"/>
    <property type="evidence" value="ECO:0007669"/>
    <property type="project" value="TreeGrafter"/>
</dbReference>
<evidence type="ECO:0000256" key="13">
    <source>
        <dbReference type="PIRSR" id="PIRSR604385-2"/>
    </source>
</evidence>
<dbReference type="GO" id="GO:0047631">
    <property type="term" value="F:ADP-ribose diphosphatase activity"/>
    <property type="evidence" value="ECO:0007669"/>
    <property type="project" value="UniProtKB-EC"/>
</dbReference>
<dbReference type="InterPro" id="IPR015797">
    <property type="entry name" value="NUDIX_hydrolase-like_dom_sf"/>
</dbReference>
<comment type="caution">
    <text evidence="17">The sequence shown here is derived from an EMBL/GenBank/DDBJ whole genome shotgun (WGS) entry which is preliminary data.</text>
</comment>
<dbReference type="InterPro" id="IPR004385">
    <property type="entry name" value="NDP_pyrophosphatase"/>
</dbReference>
<evidence type="ECO:0000256" key="15">
    <source>
        <dbReference type="RuleBase" id="RU003476"/>
    </source>
</evidence>
<evidence type="ECO:0000256" key="9">
    <source>
        <dbReference type="ARBA" id="ARBA00030162"/>
    </source>
</evidence>
<feature type="binding site" evidence="13">
    <location>
        <position position="167"/>
    </location>
    <ligand>
        <name>Mg(2+)</name>
        <dbReference type="ChEBI" id="CHEBI:18420"/>
        <label>1</label>
    </ligand>
</feature>
<dbReference type="PANTHER" id="PTHR11839">
    <property type="entry name" value="UDP/ADP-SUGAR PYROPHOSPHATASE"/>
    <property type="match status" value="1"/>
</dbReference>
<feature type="domain" description="Nudix hydrolase" evidence="16">
    <location>
        <begin position="56"/>
        <end position="196"/>
    </location>
</feature>
<evidence type="ECO:0000256" key="11">
    <source>
        <dbReference type="ARBA" id="ARBA00033056"/>
    </source>
</evidence>
<dbReference type="InterPro" id="IPR000086">
    <property type="entry name" value="NUDIX_hydrolase_dom"/>
</dbReference>
<evidence type="ECO:0000256" key="3">
    <source>
        <dbReference type="ARBA" id="ARBA00012453"/>
    </source>
</evidence>
<keyword evidence="7 13" id="KW-0460">Magnesium</keyword>
<dbReference type="RefSeq" id="WP_211861327.1">
    <property type="nucleotide sequence ID" value="NZ_JAAEDM010000013.1"/>
</dbReference>
<organism evidence="17 18">
    <name type="scientific">Neoroseomonas soli</name>
    <dbReference type="NCBI Taxonomy" id="1081025"/>
    <lineage>
        <taxon>Bacteria</taxon>
        <taxon>Pseudomonadati</taxon>
        <taxon>Pseudomonadota</taxon>
        <taxon>Alphaproteobacteria</taxon>
        <taxon>Acetobacterales</taxon>
        <taxon>Acetobacteraceae</taxon>
        <taxon>Neoroseomonas</taxon>
    </lineage>
</organism>
<dbReference type="GO" id="GO:0046872">
    <property type="term" value="F:metal ion binding"/>
    <property type="evidence" value="ECO:0007669"/>
    <property type="project" value="UniProtKB-KW"/>
</dbReference>
<dbReference type="PANTHER" id="PTHR11839:SF5">
    <property type="entry name" value="ADP-RIBOSE PYROPHOSPHATASE"/>
    <property type="match status" value="1"/>
</dbReference>
<evidence type="ECO:0000256" key="4">
    <source>
        <dbReference type="ARBA" id="ARBA00013297"/>
    </source>
</evidence>
<evidence type="ECO:0000256" key="7">
    <source>
        <dbReference type="ARBA" id="ARBA00022842"/>
    </source>
</evidence>
<evidence type="ECO:0000256" key="12">
    <source>
        <dbReference type="ARBA" id="ARBA00049546"/>
    </source>
</evidence>
<dbReference type="NCBIfam" id="TIGR00052">
    <property type="entry name" value="nudix-type nucleoside diphosphatase, YffH/AdpP family"/>
    <property type="match status" value="1"/>
</dbReference>
<dbReference type="PRINTS" id="PR00502">
    <property type="entry name" value="NUDIXFAMILY"/>
</dbReference>
<comment type="catalytic activity">
    <reaction evidence="12">
        <text>ADP-D-ribose + H2O = D-ribose 5-phosphate + AMP + 2 H(+)</text>
        <dbReference type="Rhea" id="RHEA:10412"/>
        <dbReference type="ChEBI" id="CHEBI:15377"/>
        <dbReference type="ChEBI" id="CHEBI:15378"/>
        <dbReference type="ChEBI" id="CHEBI:57967"/>
        <dbReference type="ChEBI" id="CHEBI:78346"/>
        <dbReference type="ChEBI" id="CHEBI:456215"/>
        <dbReference type="EC" id="3.6.1.13"/>
    </reaction>
</comment>
<dbReference type="InterPro" id="IPR020084">
    <property type="entry name" value="NUDIX_hydrolase_CS"/>
</dbReference>
<reference evidence="17" key="1">
    <citation type="submission" date="2020-01" db="EMBL/GenBank/DDBJ databases">
        <authorList>
            <person name="Rat A."/>
        </authorList>
    </citation>
    <scope>NUCLEOTIDE SEQUENCE</scope>
    <source>
        <strain evidence="17">LMG 31231</strain>
    </source>
</reference>
<keyword evidence="18" id="KW-1185">Reference proteome</keyword>
<dbReference type="GO" id="GO:0019693">
    <property type="term" value="P:ribose phosphate metabolic process"/>
    <property type="evidence" value="ECO:0007669"/>
    <property type="project" value="TreeGrafter"/>
</dbReference>
<dbReference type="EC" id="3.6.1.13" evidence="3"/>
<evidence type="ECO:0000256" key="8">
    <source>
        <dbReference type="ARBA" id="ARBA00025164"/>
    </source>
</evidence>
<dbReference type="GO" id="GO:0005829">
    <property type="term" value="C:cytosol"/>
    <property type="evidence" value="ECO:0007669"/>
    <property type="project" value="TreeGrafter"/>
</dbReference>
<comment type="cofactor">
    <cofactor evidence="1 13">
        <name>Mg(2+)</name>
        <dbReference type="ChEBI" id="CHEBI:18420"/>
    </cofactor>
</comment>
<name>A0A9X9WUX0_9PROT</name>
<evidence type="ECO:0000256" key="10">
    <source>
        <dbReference type="ARBA" id="ARBA00030308"/>
    </source>
</evidence>
<comment type="similarity">
    <text evidence="2">Belongs to the Nudix hydrolase family. NudF subfamily.</text>
</comment>
<dbReference type="CDD" id="cd24155">
    <property type="entry name" value="NUDIX_ADPRase"/>
    <property type="match status" value="1"/>
</dbReference>
<gene>
    <name evidence="17" type="ORF">GXW76_07175</name>
</gene>
<evidence type="ECO:0000259" key="16">
    <source>
        <dbReference type="PROSITE" id="PS51462"/>
    </source>
</evidence>